<keyword evidence="2" id="KW-1185">Reference proteome</keyword>
<gene>
    <name evidence="1" type="ORF">ERX37_04585</name>
</gene>
<dbReference type="GO" id="GO:0016874">
    <property type="term" value="F:ligase activity"/>
    <property type="evidence" value="ECO:0007669"/>
    <property type="project" value="UniProtKB-KW"/>
</dbReference>
<dbReference type="RefSeq" id="WP_133429461.1">
    <property type="nucleotide sequence ID" value="NZ_BMCC01000001.1"/>
</dbReference>
<dbReference type="Proteomes" id="UP000295328">
    <property type="component" value="Unassembled WGS sequence"/>
</dbReference>
<evidence type="ECO:0000313" key="2">
    <source>
        <dbReference type="Proteomes" id="UP000295328"/>
    </source>
</evidence>
<dbReference type="EMBL" id="SCWE01000001">
    <property type="protein sequence ID" value="TDM03365.1"/>
    <property type="molecule type" value="Genomic_DNA"/>
</dbReference>
<organism evidence="1 2">
    <name type="scientific">Macrococcus hajekii</name>
    <dbReference type="NCBI Taxonomy" id="198482"/>
    <lineage>
        <taxon>Bacteria</taxon>
        <taxon>Bacillati</taxon>
        <taxon>Bacillota</taxon>
        <taxon>Bacilli</taxon>
        <taxon>Bacillales</taxon>
        <taxon>Staphylococcaceae</taxon>
        <taxon>Macrococcus</taxon>
    </lineage>
</organism>
<dbReference type="PANTHER" id="PTHR36932">
    <property type="entry name" value="CAPSULAR POLYSACCHARIDE BIOSYNTHESIS PROTEIN"/>
    <property type="match status" value="1"/>
</dbReference>
<dbReference type="InterPro" id="IPR042099">
    <property type="entry name" value="ANL_N_sf"/>
</dbReference>
<dbReference type="AlphaFoldDB" id="A0A4V6PPQ3"/>
<name>A0A4V6PPQ3_9STAP</name>
<evidence type="ECO:0000313" key="1">
    <source>
        <dbReference type="EMBL" id="TDM03365.1"/>
    </source>
</evidence>
<accession>A0A4V6PPQ3</accession>
<sequence>MVNFFYDKSPIFLQNILISLKGLQIYKQRYNKTYWQEFEILKSTDEYDLQLKRLSNFLNYARDNSPYYASIIPEMNENNVLQKFRELPILFKEDIRKNVGEIVTRNKSLIEMSTSGSTGKKLNIYTHPSDISKRIAYLDFFKSKHGVYKGMRRASIGGRMMIPDNQKSKVFWRHNYILNQLLFSLFHAGNENIRYYVQELNRFKPQSIDGVASVIHRMAQYINDNEIELTFKPIAIFPTAEALTEEMQIDIEKAFDCKVFDQYSSSEGAPFITQNNDGSYDICPATGYFEFKKIQDNIYEMIMTSFYTTTTPLIRYEIGDAVELSEPLPKNYQQSDIKIKRIIGRNNDFLISNEKGIVTNSILSTVISKLNVNVKEAQFIQNQTDEIIINIVVDNDNEKTIINETFSDIMETRFGKSTLYKIYFVEELERTSGGKTRFIINNLNKENK</sequence>
<dbReference type="SUPFAM" id="SSF56801">
    <property type="entry name" value="Acetyl-CoA synthetase-like"/>
    <property type="match status" value="1"/>
</dbReference>
<dbReference type="OrthoDB" id="580775at2"/>
<dbReference type="InterPro" id="IPR053158">
    <property type="entry name" value="CapK_Type1_Caps_Biosynth"/>
</dbReference>
<dbReference type="PANTHER" id="PTHR36932:SF1">
    <property type="entry name" value="CAPSULAR POLYSACCHARIDE BIOSYNTHESIS PROTEIN"/>
    <property type="match status" value="1"/>
</dbReference>
<protein>
    <submittedName>
        <fullName evidence="1">Phenylacetate--CoA ligase family protein</fullName>
    </submittedName>
</protein>
<reference evidence="1 2" key="1">
    <citation type="submission" date="2019-01" db="EMBL/GenBank/DDBJ databases">
        <title>Draft genome sequences of the type strains of six Macrococcus species.</title>
        <authorList>
            <person name="Mazhar S."/>
            <person name="Altermann E."/>
            <person name="Hill C."/>
            <person name="Mcauliffe O."/>
        </authorList>
    </citation>
    <scope>NUCLEOTIDE SEQUENCE [LARGE SCALE GENOMIC DNA]</scope>
    <source>
        <strain evidence="1 2">CCM4809</strain>
    </source>
</reference>
<proteinExistence type="predicted"/>
<comment type="caution">
    <text evidence="1">The sequence shown here is derived from an EMBL/GenBank/DDBJ whole genome shotgun (WGS) entry which is preliminary data.</text>
</comment>
<dbReference type="Gene3D" id="3.40.50.12780">
    <property type="entry name" value="N-terminal domain of ligase-like"/>
    <property type="match status" value="1"/>
</dbReference>
<keyword evidence="1" id="KW-0436">Ligase</keyword>